<organism evidence="1 2">
    <name type="scientific">Neobacillus bataviensis</name>
    <dbReference type="NCBI Taxonomy" id="220685"/>
    <lineage>
        <taxon>Bacteria</taxon>
        <taxon>Bacillati</taxon>
        <taxon>Bacillota</taxon>
        <taxon>Bacilli</taxon>
        <taxon>Bacillales</taxon>
        <taxon>Bacillaceae</taxon>
        <taxon>Neobacillus</taxon>
    </lineage>
</organism>
<dbReference type="Proteomes" id="UP000319671">
    <property type="component" value="Unassembled WGS sequence"/>
</dbReference>
<evidence type="ECO:0000313" key="2">
    <source>
        <dbReference type="Proteomes" id="UP000319671"/>
    </source>
</evidence>
<gene>
    <name evidence="1" type="ORF">FB550_12642</name>
</gene>
<reference evidence="1 2" key="1">
    <citation type="submission" date="2019-06" db="EMBL/GenBank/DDBJ databases">
        <title>Sorghum-associated microbial communities from plants grown in Nebraska, USA.</title>
        <authorList>
            <person name="Schachtman D."/>
        </authorList>
    </citation>
    <scope>NUCLEOTIDE SEQUENCE [LARGE SCALE GENOMIC DNA]</scope>
    <source>
        <strain evidence="1 2">2482</strain>
    </source>
</reference>
<proteinExistence type="predicted"/>
<accession>A0A561CEH1</accession>
<dbReference type="RefSeq" id="WP_186446671.1">
    <property type="nucleotide sequence ID" value="NZ_VIVN01000026.1"/>
</dbReference>
<evidence type="ECO:0008006" key="3">
    <source>
        <dbReference type="Google" id="ProtNLM"/>
    </source>
</evidence>
<comment type="caution">
    <text evidence="1">The sequence shown here is derived from an EMBL/GenBank/DDBJ whole genome shotgun (WGS) entry which is preliminary data.</text>
</comment>
<protein>
    <recommendedName>
        <fullName evidence="3">YhzD-like protein</fullName>
    </recommendedName>
</protein>
<dbReference type="EMBL" id="VIVN01000026">
    <property type="protein sequence ID" value="TWD89645.1"/>
    <property type="molecule type" value="Genomic_DNA"/>
</dbReference>
<name>A0A561CEH1_9BACI</name>
<dbReference type="AlphaFoldDB" id="A0A561CEH1"/>
<evidence type="ECO:0000313" key="1">
    <source>
        <dbReference type="EMBL" id="TWD89645.1"/>
    </source>
</evidence>
<sequence>MWIITVYSNEKGITMYEFDTEKEAREALQDVQGCKILSEIIYLNEQSPALVAV</sequence>
<keyword evidence="2" id="KW-1185">Reference proteome</keyword>